<dbReference type="SMART" id="SM00387">
    <property type="entry name" value="HATPase_c"/>
    <property type="match status" value="1"/>
</dbReference>
<dbReference type="SMART" id="SM00388">
    <property type="entry name" value="HisKA"/>
    <property type="match status" value="1"/>
</dbReference>
<dbReference type="PANTHER" id="PTHR43047:SF72">
    <property type="entry name" value="OSMOSENSING HISTIDINE PROTEIN KINASE SLN1"/>
    <property type="match status" value="1"/>
</dbReference>
<evidence type="ECO:0000256" key="5">
    <source>
        <dbReference type="ARBA" id="ARBA00022777"/>
    </source>
</evidence>
<evidence type="ECO:0000313" key="10">
    <source>
        <dbReference type="Proteomes" id="UP001055153"/>
    </source>
</evidence>
<evidence type="ECO:0000256" key="1">
    <source>
        <dbReference type="ARBA" id="ARBA00000085"/>
    </source>
</evidence>
<comment type="catalytic activity">
    <reaction evidence="1">
        <text>ATP + protein L-histidine = ADP + protein N-phospho-L-histidine.</text>
        <dbReference type="EC" id="2.7.13.3"/>
    </reaction>
</comment>
<dbReference type="InterPro" id="IPR004358">
    <property type="entry name" value="Sig_transdc_His_kin-like_C"/>
</dbReference>
<dbReference type="PANTHER" id="PTHR43047">
    <property type="entry name" value="TWO-COMPONENT HISTIDINE PROTEIN KINASE"/>
    <property type="match status" value="1"/>
</dbReference>
<evidence type="ECO:0000256" key="6">
    <source>
        <dbReference type="SAM" id="MobiDB-lite"/>
    </source>
</evidence>
<evidence type="ECO:0000259" key="8">
    <source>
        <dbReference type="PROSITE" id="PS50112"/>
    </source>
</evidence>
<dbReference type="PRINTS" id="PR00344">
    <property type="entry name" value="BCTRLSENSOR"/>
</dbReference>
<sequence>MDDARWMATIEAAMATPGLARLTGGREVACLLLDSGAEQVLFASPAARRLAAAIADSQGRLDPALDLGRALRALKASGSTPKPHLVRLRFEAGRLSPPVVCAGLSVPGPDGAPVLAVIPVDPLPVLRARRPSRPPVQAAQGPVAEERPTASAAQHEAPRGTMRFLWRSDETGLWTESTAPLAAVVGTSPVGCAWDRLLAVAIVPDEAGLLREALEQRRTFRMLPVRWRIAGEERAVVIALSGAPRLGEGRAFAGFSGFGVIHLDRIEPAPPLPAAPPAGPVRQSLRERAAEVVAIGRAGSPVVETAPSGAAPAPVADLPAFATLAGATFAGFAGMMSAPFATIGLGWPFVPDDGHRRRTPNRTKQPDGPPPDPAPATPSSPAATSAGSPGAEAPSAEPEPQRPAEPALAEPAPALPEPTLAADAEPPEAAERPDTIPAVDAAGSAEAAGADPVATETAEAVGPALVASQLSLTEHAAFREIARALGARFAGDATEEDAAPVPPDGEARGRGEVTPFRLMPAAARTDRTASATPVVRLLERLPAGVLIHRGEDVLFANRHLLALAGYESGPDLAAAGGPGLLFRGRDPASLPVAEAGHPIGLATRSGGTVAVAVALTTVEWEGAPASLLLIRRLPDADPVQGLAAAEIKLALREANLGEAQALLDATTEAILTLDEQGRVLRLNRAARALFGHDLREVAGEDFATLLPPESRPEARAALHRARLGETGSAEVAAQGRAEALALTALALSTEGERRYAVLLRDVTPLRRTEAELQKTRREAEAAGGRRADFLAALNHEIRTPLNAVLGFTEVMLDEPFGPIGADRYRDYLRDIRTSGEHVLGLVTDLFDLARIEAGRLDLTFAGVALNDLVGGSVSQLQAQAARQRVVVRTSFAAGLRPVLADLTSLRQASLHLIGNAIRYTEAGGQVIVSTAMTDRGGVALRVRDTGAGLTQDEIETALQPFRQVVTTPERRGLGGGLALPLTKALVEANRGTFTVTSRKNEGTLVEVLFPPGRVLAG</sequence>
<dbReference type="InterPro" id="IPR005467">
    <property type="entry name" value="His_kinase_dom"/>
</dbReference>
<dbReference type="SUPFAM" id="SSF47384">
    <property type="entry name" value="Homodimeric domain of signal transducing histidine kinase"/>
    <property type="match status" value="1"/>
</dbReference>
<feature type="region of interest" description="Disordered" evidence="6">
    <location>
        <begin position="128"/>
        <end position="160"/>
    </location>
</feature>
<feature type="domain" description="Histidine kinase" evidence="7">
    <location>
        <begin position="792"/>
        <end position="1013"/>
    </location>
</feature>
<reference evidence="9" key="2">
    <citation type="submission" date="2021-08" db="EMBL/GenBank/DDBJ databases">
        <authorList>
            <person name="Tani A."/>
            <person name="Ola A."/>
            <person name="Ogura Y."/>
            <person name="Katsura K."/>
            <person name="Hayashi T."/>
        </authorList>
    </citation>
    <scope>NUCLEOTIDE SEQUENCE</scope>
    <source>
        <strain evidence="9">DSM 17168</strain>
    </source>
</reference>
<dbReference type="Gene3D" id="1.10.287.130">
    <property type="match status" value="1"/>
</dbReference>
<dbReference type="RefSeq" id="WP_238237220.1">
    <property type="nucleotide sequence ID" value="NZ_BPQQ01000045.1"/>
</dbReference>
<dbReference type="PROSITE" id="PS50112">
    <property type="entry name" value="PAS"/>
    <property type="match status" value="1"/>
</dbReference>
<dbReference type="InterPro" id="IPR000014">
    <property type="entry name" value="PAS"/>
</dbReference>
<dbReference type="NCBIfam" id="TIGR00229">
    <property type="entry name" value="sensory_box"/>
    <property type="match status" value="1"/>
</dbReference>
<dbReference type="PROSITE" id="PS50109">
    <property type="entry name" value="HIS_KIN"/>
    <property type="match status" value="1"/>
</dbReference>
<dbReference type="Gene3D" id="3.30.450.20">
    <property type="entry name" value="PAS domain"/>
    <property type="match status" value="1"/>
</dbReference>
<feature type="domain" description="PAS" evidence="8">
    <location>
        <begin position="655"/>
        <end position="725"/>
    </location>
</feature>
<evidence type="ECO:0000313" key="9">
    <source>
        <dbReference type="EMBL" id="GJE01952.1"/>
    </source>
</evidence>
<organism evidence="9 10">
    <name type="scientific">Methylobacterium isbiliense</name>
    <dbReference type="NCBI Taxonomy" id="315478"/>
    <lineage>
        <taxon>Bacteria</taxon>
        <taxon>Pseudomonadati</taxon>
        <taxon>Pseudomonadota</taxon>
        <taxon>Alphaproteobacteria</taxon>
        <taxon>Hyphomicrobiales</taxon>
        <taxon>Methylobacteriaceae</taxon>
        <taxon>Methylobacterium</taxon>
    </lineage>
</organism>
<feature type="region of interest" description="Disordered" evidence="6">
    <location>
        <begin position="351"/>
        <end position="412"/>
    </location>
</feature>
<dbReference type="InterPro" id="IPR035965">
    <property type="entry name" value="PAS-like_dom_sf"/>
</dbReference>
<name>A0ABQ4SFT4_9HYPH</name>
<dbReference type="CDD" id="cd00130">
    <property type="entry name" value="PAS"/>
    <property type="match status" value="1"/>
</dbReference>
<evidence type="ECO:0000256" key="2">
    <source>
        <dbReference type="ARBA" id="ARBA00012438"/>
    </source>
</evidence>
<keyword evidence="3" id="KW-0597">Phosphoprotein</keyword>
<dbReference type="Pfam" id="PF08448">
    <property type="entry name" value="PAS_4"/>
    <property type="match status" value="1"/>
</dbReference>
<accession>A0ABQ4SFT4</accession>
<evidence type="ECO:0000259" key="7">
    <source>
        <dbReference type="PROSITE" id="PS50109"/>
    </source>
</evidence>
<dbReference type="CDD" id="cd00082">
    <property type="entry name" value="HisKA"/>
    <property type="match status" value="1"/>
</dbReference>
<dbReference type="InterPro" id="IPR036097">
    <property type="entry name" value="HisK_dim/P_sf"/>
</dbReference>
<dbReference type="SUPFAM" id="SSF55785">
    <property type="entry name" value="PYP-like sensor domain (PAS domain)"/>
    <property type="match status" value="1"/>
</dbReference>
<dbReference type="Pfam" id="PF00512">
    <property type="entry name" value="HisKA"/>
    <property type="match status" value="1"/>
</dbReference>
<keyword evidence="4" id="KW-0808">Transferase</keyword>
<dbReference type="Proteomes" id="UP001055153">
    <property type="component" value="Unassembled WGS sequence"/>
</dbReference>
<protein>
    <recommendedName>
        <fullName evidence="2">histidine kinase</fullName>
        <ecNumber evidence="2">2.7.13.3</ecNumber>
    </recommendedName>
</protein>
<keyword evidence="10" id="KW-1185">Reference proteome</keyword>
<dbReference type="Gene3D" id="3.30.565.10">
    <property type="entry name" value="Histidine kinase-like ATPase, C-terminal domain"/>
    <property type="match status" value="1"/>
</dbReference>
<dbReference type="SUPFAM" id="SSF55874">
    <property type="entry name" value="ATPase domain of HSP90 chaperone/DNA topoisomerase II/histidine kinase"/>
    <property type="match status" value="1"/>
</dbReference>
<dbReference type="InterPro" id="IPR036890">
    <property type="entry name" value="HATPase_C_sf"/>
</dbReference>
<dbReference type="EC" id="2.7.13.3" evidence="2"/>
<dbReference type="InterPro" id="IPR013656">
    <property type="entry name" value="PAS_4"/>
</dbReference>
<dbReference type="SMART" id="SM00091">
    <property type="entry name" value="PAS"/>
    <property type="match status" value="1"/>
</dbReference>
<evidence type="ECO:0000256" key="4">
    <source>
        <dbReference type="ARBA" id="ARBA00022679"/>
    </source>
</evidence>
<comment type="caution">
    <text evidence="9">The sequence shown here is derived from an EMBL/GenBank/DDBJ whole genome shotgun (WGS) entry which is preliminary data.</text>
</comment>
<dbReference type="Pfam" id="PF02518">
    <property type="entry name" value="HATPase_c"/>
    <property type="match status" value="1"/>
</dbReference>
<dbReference type="GO" id="GO:0016301">
    <property type="term" value="F:kinase activity"/>
    <property type="evidence" value="ECO:0007669"/>
    <property type="project" value="UniProtKB-KW"/>
</dbReference>
<feature type="compositionally biased region" description="Pro residues" evidence="6">
    <location>
        <begin position="367"/>
        <end position="378"/>
    </location>
</feature>
<keyword evidence="5 9" id="KW-0418">Kinase</keyword>
<evidence type="ECO:0000256" key="3">
    <source>
        <dbReference type="ARBA" id="ARBA00022553"/>
    </source>
</evidence>
<dbReference type="EMBL" id="BPQQ01000045">
    <property type="protein sequence ID" value="GJE01952.1"/>
    <property type="molecule type" value="Genomic_DNA"/>
</dbReference>
<dbReference type="InterPro" id="IPR003594">
    <property type="entry name" value="HATPase_dom"/>
</dbReference>
<gene>
    <name evidence="9" type="primary">rcsC_28</name>
    <name evidence="9" type="ORF">GMJLKIPL_3895</name>
</gene>
<feature type="compositionally biased region" description="Low complexity" evidence="6">
    <location>
        <begin position="379"/>
        <end position="412"/>
    </location>
</feature>
<proteinExistence type="predicted"/>
<reference evidence="9" key="1">
    <citation type="journal article" date="2021" name="Front. Microbiol.">
        <title>Comprehensive Comparative Genomics and Phenotyping of Methylobacterium Species.</title>
        <authorList>
            <person name="Alessa O."/>
            <person name="Ogura Y."/>
            <person name="Fujitani Y."/>
            <person name="Takami H."/>
            <person name="Hayashi T."/>
            <person name="Sahin N."/>
            <person name="Tani A."/>
        </authorList>
    </citation>
    <scope>NUCLEOTIDE SEQUENCE</scope>
    <source>
        <strain evidence="9">DSM 17168</strain>
    </source>
</reference>
<dbReference type="InterPro" id="IPR003661">
    <property type="entry name" value="HisK_dim/P_dom"/>
</dbReference>